<dbReference type="AlphaFoldDB" id="M5E2R9"/>
<evidence type="ECO:0000313" key="3">
    <source>
        <dbReference type="Proteomes" id="UP000012063"/>
    </source>
</evidence>
<dbReference type="Pfam" id="PF10092">
    <property type="entry name" value="DUF2330"/>
    <property type="match status" value="1"/>
</dbReference>
<dbReference type="OrthoDB" id="2110158at2"/>
<evidence type="ECO:0000256" key="1">
    <source>
        <dbReference type="SAM" id="SignalP"/>
    </source>
</evidence>
<dbReference type="EMBL" id="CAUI01000021">
    <property type="protein sequence ID" value="CCU79944.1"/>
    <property type="molecule type" value="Genomic_DNA"/>
</dbReference>
<dbReference type="Proteomes" id="UP000012063">
    <property type="component" value="Unassembled WGS sequence"/>
</dbReference>
<dbReference type="InterPro" id="IPR019283">
    <property type="entry name" value="DUF2330"/>
</dbReference>
<name>M5E2R9_9FIRM</name>
<reference evidence="3" key="1">
    <citation type="journal article" date="2013" name="Genome Announc.">
        <title>Genome Sequence of Halanaerobium saccharolyticum subsp. saccharolyticum Strain DSM 6643T, a Halophilic Hydrogen-Producing Bacterium.</title>
        <authorList>
            <person name="Kivisto A."/>
            <person name="Larjo A."/>
            <person name="Ciranna A."/>
            <person name="Santala V."/>
            <person name="Roos C."/>
            <person name="Karp M."/>
        </authorList>
    </citation>
    <scope>NUCLEOTIDE SEQUENCE [LARGE SCALE GENOMIC DNA]</scope>
    <source>
        <strain evidence="3">DSM 6643</strain>
    </source>
</reference>
<dbReference type="eggNOG" id="ENOG502ZTMH">
    <property type="taxonomic scope" value="Bacteria"/>
</dbReference>
<dbReference type="RefSeq" id="WP_005489250.1">
    <property type="nucleotide sequence ID" value="NZ_CAUI01000021.1"/>
</dbReference>
<gene>
    <name evidence="2" type="ORF">HSACCH_01727</name>
</gene>
<organism evidence="2 3">
    <name type="scientific">Halanaerobium saccharolyticum subsp. saccharolyticum DSM 6643</name>
    <dbReference type="NCBI Taxonomy" id="1293054"/>
    <lineage>
        <taxon>Bacteria</taxon>
        <taxon>Bacillati</taxon>
        <taxon>Bacillota</taxon>
        <taxon>Clostridia</taxon>
        <taxon>Halanaerobiales</taxon>
        <taxon>Halanaerobiaceae</taxon>
        <taxon>Halanaerobium</taxon>
    </lineage>
</organism>
<dbReference type="InParanoid" id="M5E2R9"/>
<feature type="signal peptide" evidence="1">
    <location>
        <begin position="1"/>
        <end position="21"/>
    </location>
</feature>
<keyword evidence="1" id="KW-0732">Signal</keyword>
<keyword evidence="3" id="KW-1185">Reference proteome</keyword>
<evidence type="ECO:0000313" key="2">
    <source>
        <dbReference type="EMBL" id="CCU79944.1"/>
    </source>
</evidence>
<comment type="caution">
    <text evidence="2">The sequence shown here is derived from an EMBL/GenBank/DDBJ whole genome shotgun (WGS) entry which is preliminary data.</text>
</comment>
<dbReference type="STRING" id="1293054.HSACCH_01727"/>
<protein>
    <submittedName>
        <fullName evidence="2">Kunitz/bovine pancreatic trypsin inhibitor domain protein</fullName>
    </submittedName>
</protein>
<accession>M5E2R9</accession>
<proteinExistence type="predicted"/>
<sequence>MKKIILLLLIFLLLLPAAASADRGSIPYIPGVRIFEPSQDALIAWNGEEEILILATELYASEKTKILQVLPLPSEPEVKKSSRDVLRRANEFVMQKIFDDLRQPVLRNDMPETPAAEIKEEVVIGSHDILVVEVLNQNYFVNWVNNYLKEKGEKAPQIPETLKETINNYINRGYNYFVFDTIEVSPDPEMNEAISYTFKTDKLYYPLEITKSDHGVSEISLFILTDQNLINYNGIEKDRIIERTPAVELSIVDLAYISEDIDDLFTEKSDDFLIASSNTRLLNWSIKDNLANFNSDLLVDSKIEGLLKNEIIYQGTTFIDVQAEKNYPYSSEKEIETISGVAEMRMGSRMHPWLARSINGKALFSARTNKIITNFDAEGQKITVKGYSSKEAHIAMRDPIDKMPVLISIRDVFYVTEIVGWTPYNGIVVSSDGKLNDERTHFWLKDK</sequence>
<feature type="chain" id="PRO_5004065861" evidence="1">
    <location>
        <begin position="22"/>
        <end position="447"/>
    </location>
</feature>